<keyword evidence="3" id="KW-1185">Reference proteome</keyword>
<gene>
    <name evidence="2 4" type="ORF">C04B4.6</name>
    <name evidence="2" type="ORF">CELE_C04B4.6</name>
</gene>
<dbReference type="GeneID" id="182193"/>
<dbReference type="HOGENOM" id="CLU_1697104_0_0_1"/>
<accession>Q17618</accession>
<dbReference type="Bgee" id="WBGene00007294">
    <property type="expression patterns" value="Expressed in multicellular organism and 1 other cell type or tissue"/>
</dbReference>
<evidence type="ECO:0000313" key="3">
    <source>
        <dbReference type="Proteomes" id="UP000001940"/>
    </source>
</evidence>
<dbReference type="EMBL" id="BX284606">
    <property type="protein sequence ID" value="CAA93525.2"/>
    <property type="molecule type" value="Genomic_DNA"/>
</dbReference>
<dbReference type="STRING" id="6239.C04B4.6.1"/>
<dbReference type="InterPro" id="IPR029071">
    <property type="entry name" value="Ubiquitin-like_domsf"/>
</dbReference>
<dbReference type="PaxDb" id="6239-C04B4.6"/>
<feature type="domain" description="Ubiquitin-like" evidence="1">
    <location>
        <begin position="83"/>
        <end position="137"/>
    </location>
</feature>
<evidence type="ECO:0000313" key="4">
    <source>
        <dbReference type="WormBase" id="C04B4.6a"/>
    </source>
</evidence>
<evidence type="ECO:0000313" key="2">
    <source>
        <dbReference type="EMBL" id="CAA93525.2"/>
    </source>
</evidence>
<dbReference type="InterPro" id="IPR000626">
    <property type="entry name" value="Ubiquitin-like_dom"/>
</dbReference>
<dbReference type="WormBase" id="C04B4.6a">
    <property type="protein sequence ID" value="CE45041"/>
    <property type="gene ID" value="WBGene00007294"/>
</dbReference>
<dbReference type="Gene3D" id="3.10.20.90">
    <property type="entry name" value="Phosphatidylinositol 3-kinase Catalytic Subunit, Chain A, domain 1"/>
    <property type="match status" value="1"/>
</dbReference>
<dbReference type="Proteomes" id="UP000001940">
    <property type="component" value="Chromosome X"/>
</dbReference>
<dbReference type="SMR" id="Q17618"/>
<proteinExistence type="predicted"/>
<dbReference type="SUPFAM" id="SSF54236">
    <property type="entry name" value="Ubiquitin-like"/>
    <property type="match status" value="1"/>
</dbReference>
<evidence type="ECO:0000259" key="1">
    <source>
        <dbReference type="PROSITE" id="PS50053"/>
    </source>
</evidence>
<dbReference type="AGR" id="WB:WBGene00007294"/>
<dbReference type="UCSC" id="C04B4.6">
    <property type="organism name" value="c. elegans"/>
</dbReference>
<sequence length="155" mass="18133">MPIAEKILRFAEKSGCRKALYSMPLAFCCINTINIKRGKLNFRSSFFAFTPNKVLKPSNIFTSFVIMANFIEDPSYFADPEKVFLKVYLYDKEVIFLRMTRTITMARMMRVVEKTIGWPFNSLKYYYDGIQLQDNDTPVSLFMGQFHDIIAKDEE</sequence>
<dbReference type="CTD" id="182193"/>
<reference evidence="2 3" key="1">
    <citation type="journal article" date="1998" name="Science">
        <title>Genome sequence of the nematode C. elegans: a platform for investigating biology.</title>
        <authorList>
            <consortium name="The C. elegans sequencing consortium"/>
            <person name="Sulson J.E."/>
            <person name="Waterston R."/>
        </authorList>
    </citation>
    <scope>NUCLEOTIDE SEQUENCE [LARGE SCALE GENOMIC DNA]</scope>
    <source>
        <strain evidence="2 3">Bristol N2</strain>
    </source>
</reference>
<organism evidence="2 3">
    <name type="scientific">Caenorhabditis elegans</name>
    <dbReference type="NCBI Taxonomy" id="6239"/>
    <lineage>
        <taxon>Eukaryota</taxon>
        <taxon>Metazoa</taxon>
        <taxon>Ecdysozoa</taxon>
        <taxon>Nematoda</taxon>
        <taxon>Chromadorea</taxon>
        <taxon>Rhabditida</taxon>
        <taxon>Rhabditina</taxon>
        <taxon>Rhabditomorpha</taxon>
        <taxon>Rhabditoidea</taxon>
        <taxon>Rhabditidae</taxon>
        <taxon>Peloderinae</taxon>
        <taxon>Caenorhabditis</taxon>
    </lineage>
</organism>
<protein>
    <submittedName>
        <fullName evidence="2">Ubiquitin-like domain-containing protein</fullName>
    </submittedName>
</protein>
<dbReference type="InParanoid" id="Q17618"/>
<name>Q17618_CAEEL</name>
<dbReference type="AlphaFoldDB" id="Q17618"/>
<dbReference type="PROSITE" id="PS50053">
    <property type="entry name" value="UBIQUITIN_2"/>
    <property type="match status" value="1"/>
</dbReference>
<dbReference type="RefSeq" id="NP_510046.2">
    <property type="nucleotide sequence ID" value="NM_077645.2"/>
</dbReference>